<dbReference type="SUPFAM" id="SSF51445">
    <property type="entry name" value="(Trans)glycosidases"/>
    <property type="match status" value="1"/>
</dbReference>
<dbReference type="EMBL" id="JBHUMM010000045">
    <property type="protein sequence ID" value="MFD2673626.1"/>
    <property type="molecule type" value="Genomic_DNA"/>
</dbReference>
<dbReference type="Gene3D" id="3.20.20.80">
    <property type="entry name" value="Glycosidases"/>
    <property type="match status" value="1"/>
</dbReference>
<comment type="caution">
    <text evidence="5">The sequence shown here is derived from an EMBL/GenBank/DDBJ whole genome shotgun (WGS) entry which is preliminary data.</text>
</comment>
<evidence type="ECO:0000256" key="1">
    <source>
        <dbReference type="ARBA" id="ARBA00022801"/>
    </source>
</evidence>
<name>A0ABW5RG34_9BACL</name>
<keyword evidence="1" id="KW-0378">Hydrolase</keyword>
<evidence type="ECO:0000313" key="6">
    <source>
        <dbReference type="Proteomes" id="UP001597497"/>
    </source>
</evidence>
<dbReference type="Gene3D" id="2.60.40.10">
    <property type="entry name" value="Immunoglobulins"/>
    <property type="match status" value="1"/>
</dbReference>
<dbReference type="InterPro" id="IPR003961">
    <property type="entry name" value="FN3_dom"/>
</dbReference>
<gene>
    <name evidence="5" type="ORF">ACFSUC_18915</name>
</gene>
<accession>A0ABW5RG34</accession>
<keyword evidence="6" id="KW-1185">Reference proteome</keyword>
<keyword evidence="3" id="KW-0732">Signal</keyword>
<evidence type="ECO:0000259" key="4">
    <source>
        <dbReference type="SMART" id="SM00060"/>
    </source>
</evidence>
<protein>
    <submittedName>
        <fullName evidence="5">Cellulase family glycosylhydrolase</fullName>
    </submittedName>
</protein>
<dbReference type="CDD" id="cd00063">
    <property type="entry name" value="FN3"/>
    <property type="match status" value="1"/>
</dbReference>
<organism evidence="5 6">
    <name type="scientific">Marinicrinis sediminis</name>
    <dbReference type="NCBI Taxonomy" id="1652465"/>
    <lineage>
        <taxon>Bacteria</taxon>
        <taxon>Bacillati</taxon>
        <taxon>Bacillota</taxon>
        <taxon>Bacilli</taxon>
        <taxon>Bacillales</taxon>
        <taxon>Paenibacillaceae</taxon>
    </lineage>
</organism>
<dbReference type="RefSeq" id="WP_379931211.1">
    <property type="nucleotide sequence ID" value="NZ_JBHUMM010000045.1"/>
</dbReference>
<proteinExistence type="predicted"/>
<dbReference type="Gene3D" id="2.60.120.260">
    <property type="entry name" value="Galactose-binding domain-like"/>
    <property type="match status" value="1"/>
</dbReference>
<feature type="chain" id="PRO_5046362262" evidence="3">
    <location>
        <begin position="24"/>
        <end position="1169"/>
    </location>
</feature>
<feature type="domain" description="Fibronectin type-III" evidence="4">
    <location>
        <begin position="971"/>
        <end position="1042"/>
    </location>
</feature>
<dbReference type="InterPro" id="IPR001547">
    <property type="entry name" value="Glyco_hydro_5"/>
</dbReference>
<keyword evidence="2" id="KW-0326">Glycosidase</keyword>
<dbReference type="InterPro" id="IPR017853">
    <property type="entry name" value="GH"/>
</dbReference>
<dbReference type="SUPFAM" id="SSF49265">
    <property type="entry name" value="Fibronectin type III"/>
    <property type="match status" value="1"/>
</dbReference>
<evidence type="ECO:0000256" key="2">
    <source>
        <dbReference type="ARBA" id="ARBA00023295"/>
    </source>
</evidence>
<reference evidence="6" key="1">
    <citation type="journal article" date="2019" name="Int. J. Syst. Evol. Microbiol.">
        <title>The Global Catalogue of Microorganisms (GCM) 10K type strain sequencing project: providing services to taxonomists for standard genome sequencing and annotation.</title>
        <authorList>
            <consortium name="The Broad Institute Genomics Platform"/>
            <consortium name="The Broad Institute Genome Sequencing Center for Infectious Disease"/>
            <person name="Wu L."/>
            <person name="Ma J."/>
        </authorList>
    </citation>
    <scope>NUCLEOTIDE SEQUENCE [LARGE SCALE GENOMIC DNA]</scope>
    <source>
        <strain evidence="6">KCTC 33676</strain>
    </source>
</reference>
<dbReference type="Pfam" id="PF00150">
    <property type="entry name" value="Cellulase"/>
    <property type="match status" value="1"/>
</dbReference>
<evidence type="ECO:0000256" key="3">
    <source>
        <dbReference type="SAM" id="SignalP"/>
    </source>
</evidence>
<dbReference type="SMART" id="SM00060">
    <property type="entry name" value="FN3"/>
    <property type="match status" value="1"/>
</dbReference>
<dbReference type="InterPro" id="IPR013783">
    <property type="entry name" value="Ig-like_fold"/>
</dbReference>
<dbReference type="Proteomes" id="UP001597497">
    <property type="component" value="Unassembled WGS sequence"/>
</dbReference>
<feature type="signal peptide" evidence="3">
    <location>
        <begin position="1"/>
        <end position="23"/>
    </location>
</feature>
<evidence type="ECO:0000313" key="5">
    <source>
        <dbReference type="EMBL" id="MFD2673626.1"/>
    </source>
</evidence>
<sequence length="1169" mass="129577">MKKTLCMVLMIALVLSTAGLGWQQGEVQAEEVAQADATVYVDANEVLEDHYLGVGVQWDPQDPTVTDYTYEQWNMITDRVGFMKPPIIRTILQARWYAKLDPSDSQDGIQYYWEDPANWGNDDMERVYAILDYAQANDIEVILGEWSKSTQDPLHFDDSTDPRWMEMMSALIEHMIHEKGYTNIKYWNYINEPNGEWGISDEGKDRWTVWSIGVRRLHEKLKEKGLEDDILIVGPDSTSADNWVDMTADHLPDVVDVYDIHRYATDSDIMSGNIEKTVASKKAYYMENDPYGGVDKPFMMGEAGLADGKNHLDQQFRVYDFEYGVMMSDYINQTMRGGQASIILWSLDDSMHRLDAFDPSSTYKVWGFWHTLGTEEEQALRPWYYTSSLYARNFPRGSQTVFASKSGINNVHVAAAKIPNGNEYDLSFALVNNQPEAKTIKLVMPAATAPVTMNQYNYFENDRPVDANGYPVASGTLTDVDLTQGIDITLPGRGVILLSTLETGTSPIALDENATIPVTGGETVQGYTSVIEDELENFEHIYDLSDGWQMDTGNADLYFEGDASRIKRGWDNAQHVTYQLNDMDHFEAKFFYNAGTLPFDAEQTVKFYTSPDGTTWEPMPAQFSNPSPTADGWMKIVYTPGAKMPANTAYLKLEVLPDGDSGNDGNSWTPQLAYMKLTRTLVDTLENFNKMYDYGGFQSDSSNPDYFNGDTSRMKRTSSSSEAIVYRLNDIGDFKVDAGYQGTLGDKVTFDISPDGENWTPIGADFTEPQVFTDWYLTSFTPNEVIPVGTNYLRIWANAGGEVWDPQIMNVTISPVAKKLVDGLDNWQHIASHSDGWSFDNGNAETYFEGDASRLKRTALDQQEIVYHFTGLDSFSANVYGETGSVDVTSGIDFYTSTDGANWSVVDAVYADGPVPTADNWARFTLKSQAAMPEGTNYLKLVFSETGGNPWSPQLSEVTLISGKKEDKAAPTAPANLRAATYGASYVNLEWDASIDDIGVEAYQVFDGGVLVATVAETSVQLSDLEANSAHDYTVVAVDGTGKTSAASDVLQLTLKSVVSVDQVSFTDYNGTEVTDLNGLSFIKASASVTNNERSDVSTSMIVALYDADGAVQRLSIVEKTLGVDETLTFQAGFDLPSDVTGHEIKVFVWDSLGGMTPYAEPVVFPASS</sequence>
<dbReference type="InterPro" id="IPR036116">
    <property type="entry name" value="FN3_sf"/>
</dbReference>